<keyword evidence="4" id="KW-1185">Reference proteome</keyword>
<dbReference type="Gene3D" id="3.60.21.10">
    <property type="match status" value="1"/>
</dbReference>
<gene>
    <name evidence="3" type="ORF">HINF_LOCUS63752</name>
</gene>
<feature type="transmembrane region" description="Helical" evidence="1">
    <location>
        <begin position="20"/>
        <end position="38"/>
    </location>
</feature>
<feature type="domain" description="Calcineurin-like phosphoesterase" evidence="2">
    <location>
        <begin position="338"/>
        <end position="505"/>
    </location>
</feature>
<dbReference type="Proteomes" id="UP001642409">
    <property type="component" value="Unassembled WGS sequence"/>
</dbReference>
<evidence type="ECO:0000313" key="4">
    <source>
        <dbReference type="Proteomes" id="UP001642409"/>
    </source>
</evidence>
<proteinExistence type="predicted"/>
<comment type="caution">
    <text evidence="3">The sequence shown here is derived from an EMBL/GenBank/DDBJ whole genome shotgun (WGS) entry which is preliminary data.</text>
</comment>
<feature type="transmembrane region" description="Helical" evidence="1">
    <location>
        <begin position="223"/>
        <end position="247"/>
    </location>
</feature>
<evidence type="ECO:0000259" key="2">
    <source>
        <dbReference type="Pfam" id="PF00149"/>
    </source>
</evidence>
<sequence>MFIDTHLLRCGNLNFDWQNFLIYKTLFIFESIFELLLLKIQKLFIGFRASHIITQYINMKNKSYKQFTPYENILVFITLYTTNKYLHSFEIQYLYFIYQFALLSQYFTYFQMTEDIQQEPDALPPEANLQNNNQPEEPVQQVNKWSIVLNHILIILELVLLSISLTYFVLGCYYFDSKVKYFSHLDYGAYNFLKTVFCNVFIAIVIFLHVLANKPGISLHKRIIYLSSMILVVMIVISLLITDIVIFRQQFNNLAYGPIQIVSGNGTQIHWFTDSKTQSVIKVNQIIIANSTKSHFHNVQIPFTQFKYSILSGGISSSMTQYFGESEVSYSLTQTPKKFIVMSDIHSNNKYIKNMNEEYDFALLCGDYSSGGKSHEFSWSFKHMPKKPMILAVGNHDILGNAKYLVPRQRNFYQNIGGIGFYHIYVLNNANIFTGSLVSKKNVDTAMDFLYQTFNQSDQRVFIISHKAVYSSGGYGTNKYFATRMEQFLDLHKQVKAVFSGHDHIFSAYMRNGRYTFVNGAGGGSIDNTKLLIGRKWRNEIHGPLRTSHSDQYGNQNHLDSYALYTRTEVELFTNRITYSVRNLESQDVIQTYVQDD</sequence>
<dbReference type="Pfam" id="PF00149">
    <property type="entry name" value="Metallophos"/>
    <property type="match status" value="1"/>
</dbReference>
<organism evidence="3 4">
    <name type="scientific">Hexamita inflata</name>
    <dbReference type="NCBI Taxonomy" id="28002"/>
    <lineage>
        <taxon>Eukaryota</taxon>
        <taxon>Metamonada</taxon>
        <taxon>Diplomonadida</taxon>
        <taxon>Hexamitidae</taxon>
        <taxon>Hexamitinae</taxon>
        <taxon>Hexamita</taxon>
    </lineage>
</organism>
<keyword evidence="1" id="KW-0812">Transmembrane</keyword>
<dbReference type="SUPFAM" id="SSF56300">
    <property type="entry name" value="Metallo-dependent phosphatases"/>
    <property type="match status" value="1"/>
</dbReference>
<dbReference type="InterPro" id="IPR004843">
    <property type="entry name" value="Calcineurin-like_PHP"/>
</dbReference>
<keyword evidence="1" id="KW-1133">Transmembrane helix</keyword>
<dbReference type="InterPro" id="IPR029052">
    <property type="entry name" value="Metallo-depent_PP-like"/>
</dbReference>
<accession>A0ABP1LLD4</accession>
<evidence type="ECO:0000313" key="3">
    <source>
        <dbReference type="EMBL" id="CAL6087659.1"/>
    </source>
</evidence>
<feature type="transmembrane region" description="Helical" evidence="1">
    <location>
        <begin position="190"/>
        <end position="211"/>
    </location>
</feature>
<evidence type="ECO:0000256" key="1">
    <source>
        <dbReference type="SAM" id="Phobius"/>
    </source>
</evidence>
<protein>
    <submittedName>
        <fullName evidence="3">Alkaline_phosphatase</fullName>
    </submittedName>
</protein>
<reference evidence="3 4" key="1">
    <citation type="submission" date="2024-07" db="EMBL/GenBank/DDBJ databases">
        <authorList>
            <person name="Akdeniz Z."/>
        </authorList>
    </citation>
    <scope>NUCLEOTIDE SEQUENCE [LARGE SCALE GENOMIC DNA]</scope>
</reference>
<feature type="transmembrane region" description="Helical" evidence="1">
    <location>
        <begin position="148"/>
        <end position="170"/>
    </location>
</feature>
<keyword evidence="1" id="KW-0472">Membrane</keyword>
<dbReference type="EMBL" id="CAXDID020000402">
    <property type="protein sequence ID" value="CAL6087659.1"/>
    <property type="molecule type" value="Genomic_DNA"/>
</dbReference>
<name>A0ABP1LLD4_9EUKA</name>